<comment type="caution">
    <text evidence="2">The sequence shown here is derived from an EMBL/GenBank/DDBJ whole genome shotgun (WGS) entry which is preliminary data.</text>
</comment>
<dbReference type="EMBL" id="REGN01007428">
    <property type="protein sequence ID" value="RNA06350.1"/>
    <property type="molecule type" value="Genomic_DNA"/>
</dbReference>
<organism evidence="2 3">
    <name type="scientific">Brachionus plicatilis</name>
    <name type="common">Marine rotifer</name>
    <name type="synonym">Brachionus muelleri</name>
    <dbReference type="NCBI Taxonomy" id="10195"/>
    <lineage>
        <taxon>Eukaryota</taxon>
        <taxon>Metazoa</taxon>
        <taxon>Spiralia</taxon>
        <taxon>Gnathifera</taxon>
        <taxon>Rotifera</taxon>
        <taxon>Eurotatoria</taxon>
        <taxon>Monogononta</taxon>
        <taxon>Pseudotrocha</taxon>
        <taxon>Ploima</taxon>
        <taxon>Brachionidae</taxon>
        <taxon>Brachionus</taxon>
    </lineage>
</organism>
<keyword evidence="1" id="KW-0812">Transmembrane</keyword>
<evidence type="ECO:0000313" key="2">
    <source>
        <dbReference type="EMBL" id="RNA06350.1"/>
    </source>
</evidence>
<name>A0A3M7Q4M6_BRAPC</name>
<dbReference type="Proteomes" id="UP000276133">
    <property type="component" value="Unassembled WGS sequence"/>
</dbReference>
<keyword evidence="1" id="KW-0472">Membrane</keyword>
<keyword evidence="3" id="KW-1185">Reference proteome</keyword>
<proteinExistence type="predicted"/>
<sequence>MNIDNRIFEDEHAKSPEEAYVANLKLIRKQRAKFRRLEKVISRNVFLIPFCAIFTIFSAVSIFASTLSDHFEYISYDMIEIKKQIGIVNNRTLNSIELMIQKEFKYEELIEIRKLIDEKKIDRNKSEYAKINGNINLFNLISKNVQSINIIELEFFFDFYILKSHDYLDLNKTESKEIVIYELHSGIWKYCNYLSNESRKAIKLQRCSSYVSRDPAIKEEKLFFDLADPEKDMIRKF</sequence>
<evidence type="ECO:0000313" key="3">
    <source>
        <dbReference type="Proteomes" id="UP000276133"/>
    </source>
</evidence>
<evidence type="ECO:0000256" key="1">
    <source>
        <dbReference type="SAM" id="Phobius"/>
    </source>
</evidence>
<reference evidence="2 3" key="1">
    <citation type="journal article" date="2018" name="Sci. Rep.">
        <title>Genomic signatures of local adaptation to the degree of environmental predictability in rotifers.</title>
        <authorList>
            <person name="Franch-Gras L."/>
            <person name="Hahn C."/>
            <person name="Garcia-Roger E.M."/>
            <person name="Carmona M.J."/>
            <person name="Serra M."/>
            <person name="Gomez A."/>
        </authorList>
    </citation>
    <scope>NUCLEOTIDE SEQUENCE [LARGE SCALE GENOMIC DNA]</scope>
    <source>
        <strain evidence="2">HYR1</strain>
    </source>
</reference>
<protein>
    <submittedName>
        <fullName evidence="2">Uncharacterized protein</fullName>
    </submittedName>
</protein>
<feature type="transmembrane region" description="Helical" evidence="1">
    <location>
        <begin position="45"/>
        <end position="64"/>
    </location>
</feature>
<accession>A0A3M7Q4M6</accession>
<keyword evidence="1" id="KW-1133">Transmembrane helix</keyword>
<dbReference type="AlphaFoldDB" id="A0A3M7Q4M6"/>
<gene>
    <name evidence="2" type="ORF">BpHYR1_050152</name>
</gene>